<dbReference type="PANTHER" id="PTHR12684:SF2">
    <property type="entry name" value="TRNA 2'-PHOSPHOTRANSFERASE 1"/>
    <property type="match status" value="1"/>
</dbReference>
<dbReference type="Proteomes" id="UP000184368">
    <property type="component" value="Unassembled WGS sequence"/>
</dbReference>
<dbReference type="NCBIfam" id="NF002014">
    <property type="entry name" value="PRK00819.1-4"/>
    <property type="match status" value="1"/>
</dbReference>
<evidence type="ECO:0000313" key="6">
    <source>
        <dbReference type="EMBL" id="SHE43550.1"/>
    </source>
</evidence>
<protein>
    <recommendedName>
        <fullName evidence="5">Probable RNA 2'-phosphotransferase</fullName>
        <ecNumber evidence="5">2.7.1.-</ecNumber>
    </recommendedName>
</protein>
<evidence type="ECO:0000313" key="7">
    <source>
        <dbReference type="Proteomes" id="UP000184368"/>
    </source>
</evidence>
<keyword evidence="3 5" id="KW-0520">NAD</keyword>
<dbReference type="GO" id="GO:0003950">
    <property type="term" value="F:NAD+ poly-ADP-ribosyltransferase activity"/>
    <property type="evidence" value="ECO:0007669"/>
    <property type="project" value="InterPro"/>
</dbReference>
<dbReference type="SUPFAM" id="SSF56399">
    <property type="entry name" value="ADP-ribosylation"/>
    <property type="match status" value="1"/>
</dbReference>
<keyword evidence="7" id="KW-1185">Reference proteome</keyword>
<dbReference type="Pfam" id="PF01885">
    <property type="entry name" value="PTS_2-RNA"/>
    <property type="match status" value="1"/>
</dbReference>
<dbReference type="PANTHER" id="PTHR12684">
    <property type="entry name" value="PUTATIVE PHOSPHOTRANSFERASE"/>
    <property type="match status" value="1"/>
</dbReference>
<evidence type="ECO:0000256" key="1">
    <source>
        <dbReference type="ARBA" id="ARBA00009836"/>
    </source>
</evidence>
<comment type="similarity">
    <text evidence="1 5">Belongs to the KptA/TPT1 family.</text>
</comment>
<dbReference type="GO" id="GO:0006388">
    <property type="term" value="P:tRNA splicing, via endonucleolytic cleavage and ligation"/>
    <property type="evidence" value="ECO:0007669"/>
    <property type="project" value="UniProtKB-UniRule"/>
</dbReference>
<sequence>MLSATAITRISKFLSLVLRHKPDELGIALDDGGWTDVAQLLQRMQQKGFDIDEPSLHEVVAANNKQRFAFSADGRRIRASQGHSIPVNLGYAPQQPPRILYHGTAAANLQAILQQGLHKGSRHQVHLSTDEATAITVGRRHGAPVVVQVDAARMYADGYAFYCSDNVVWLTEWVPAVYLHPIAH</sequence>
<gene>
    <name evidence="5" type="primary">kptA</name>
    <name evidence="6" type="ORF">SAMN05444008_101406</name>
</gene>
<reference evidence="6 7" key="1">
    <citation type="submission" date="2016-11" db="EMBL/GenBank/DDBJ databases">
        <authorList>
            <person name="Jaros S."/>
            <person name="Januszkiewicz K."/>
            <person name="Wedrychowicz H."/>
        </authorList>
    </citation>
    <scope>NUCLEOTIDE SEQUENCE [LARGE SCALE GENOMIC DNA]</scope>
    <source>
        <strain evidence="6 7">DSM 26897</strain>
    </source>
</reference>
<dbReference type="Gene3D" id="3.20.170.30">
    <property type="match status" value="1"/>
</dbReference>
<dbReference type="InterPro" id="IPR042081">
    <property type="entry name" value="RNA_2'-PTrans_C"/>
</dbReference>
<comment type="function">
    <text evidence="4 5">Removes the 2'-phosphate from RNA via an intermediate in which the phosphate is ADP-ribosylated by NAD followed by a presumed transesterification to release the RNA and generate ADP-ribose 1''-2''-cyclic phosphate (APPR&gt;P). May function as an ADP-ribosylase.</text>
</comment>
<dbReference type="EC" id="2.7.1.-" evidence="5"/>
<organism evidence="6 7">
    <name type="scientific">Cnuella takakiae</name>
    <dbReference type="NCBI Taxonomy" id="1302690"/>
    <lineage>
        <taxon>Bacteria</taxon>
        <taxon>Pseudomonadati</taxon>
        <taxon>Bacteroidota</taxon>
        <taxon>Chitinophagia</taxon>
        <taxon>Chitinophagales</taxon>
        <taxon>Chitinophagaceae</taxon>
        <taxon>Cnuella</taxon>
    </lineage>
</organism>
<dbReference type="InterPro" id="IPR022928">
    <property type="entry name" value="RNA_2'-PTrans_KptA"/>
</dbReference>
<accession>A0A1M4TGE0</accession>
<evidence type="ECO:0000256" key="5">
    <source>
        <dbReference type="HAMAP-Rule" id="MF_00299"/>
    </source>
</evidence>
<dbReference type="OrthoDB" id="4537997at2"/>
<dbReference type="HAMAP" id="MF_00299">
    <property type="entry name" value="KptA"/>
    <property type="match status" value="1"/>
</dbReference>
<evidence type="ECO:0000256" key="3">
    <source>
        <dbReference type="ARBA" id="ARBA00023027"/>
    </source>
</evidence>
<name>A0A1M4TGE0_9BACT</name>
<dbReference type="RefSeq" id="WP_073039400.1">
    <property type="nucleotide sequence ID" value="NZ_FQUO01000001.1"/>
</dbReference>
<evidence type="ECO:0000256" key="2">
    <source>
        <dbReference type="ARBA" id="ARBA00022679"/>
    </source>
</evidence>
<dbReference type="EMBL" id="FQUO01000001">
    <property type="protein sequence ID" value="SHE43550.1"/>
    <property type="molecule type" value="Genomic_DNA"/>
</dbReference>
<dbReference type="STRING" id="1302690.BUE76_01590"/>
<dbReference type="InterPro" id="IPR002745">
    <property type="entry name" value="Ptrans_KptA/Tpt1"/>
</dbReference>
<dbReference type="AlphaFoldDB" id="A0A1M4TGE0"/>
<dbReference type="Gene3D" id="1.10.10.970">
    <property type="entry name" value="RNA 2'-phosphotransferase, Tpt1/KptA family, N-terminal domain"/>
    <property type="match status" value="1"/>
</dbReference>
<dbReference type="InterPro" id="IPR042080">
    <property type="entry name" value="RNA_2'-PTrans_N"/>
</dbReference>
<dbReference type="GO" id="GO:0000215">
    <property type="term" value="F:tRNA 2'-phosphotransferase activity"/>
    <property type="evidence" value="ECO:0007669"/>
    <property type="project" value="TreeGrafter"/>
</dbReference>
<proteinExistence type="inferred from homology"/>
<evidence type="ECO:0000256" key="4">
    <source>
        <dbReference type="ARBA" id="ARBA00025212"/>
    </source>
</evidence>
<keyword evidence="2 5" id="KW-0808">Transferase</keyword>